<dbReference type="Pfam" id="PF02782">
    <property type="entry name" value="FGGY_C"/>
    <property type="match status" value="1"/>
</dbReference>
<evidence type="ECO:0000313" key="11">
    <source>
        <dbReference type="EMBL" id="OBY12447.1"/>
    </source>
</evidence>
<keyword evidence="5" id="KW-0319">Glycerol metabolism</keyword>
<dbReference type="GO" id="GO:0004370">
    <property type="term" value="F:glycerol kinase activity"/>
    <property type="evidence" value="ECO:0007669"/>
    <property type="project" value="InterPro"/>
</dbReference>
<feature type="domain" description="Carbohydrate kinase FGGY C-terminal" evidence="10">
    <location>
        <begin position="261"/>
        <end position="447"/>
    </location>
</feature>
<dbReference type="InterPro" id="IPR018483">
    <property type="entry name" value="Carb_kinase_FGGY_CS"/>
</dbReference>
<reference evidence="11 12" key="1">
    <citation type="submission" date="2016-06" db="EMBL/GenBank/DDBJ databases">
        <authorList>
            <person name="Kjaerup R.B."/>
            <person name="Dalgaard T.S."/>
            <person name="Juul-Madsen H.R."/>
        </authorList>
    </citation>
    <scope>NUCLEOTIDE SEQUENCE [LARGE SCALE GENOMIC DNA]</scope>
    <source>
        <strain evidence="11 12">373-A1</strain>
    </source>
</reference>
<keyword evidence="6" id="KW-0067">ATP-binding</keyword>
<dbReference type="PANTHER" id="PTHR10196:SF69">
    <property type="entry name" value="GLYCEROL KINASE"/>
    <property type="match status" value="1"/>
</dbReference>
<dbReference type="RefSeq" id="WP_055183557.1">
    <property type="nucleotide sequence ID" value="NZ_CZBQ01000002.1"/>
</dbReference>
<comment type="similarity">
    <text evidence="1 8">Belongs to the FGGY kinase family.</text>
</comment>
<dbReference type="InterPro" id="IPR043129">
    <property type="entry name" value="ATPase_NBD"/>
</dbReference>
<dbReference type="OrthoDB" id="9805576at2"/>
<evidence type="ECO:0000256" key="6">
    <source>
        <dbReference type="ARBA" id="ARBA00022840"/>
    </source>
</evidence>
<dbReference type="InterPro" id="IPR005999">
    <property type="entry name" value="Glycerol_kin"/>
</dbReference>
<dbReference type="PIRSF" id="PIRSF000538">
    <property type="entry name" value="GlpK"/>
    <property type="match status" value="1"/>
</dbReference>
<evidence type="ECO:0000256" key="7">
    <source>
        <dbReference type="ARBA" id="ARBA00043149"/>
    </source>
</evidence>
<keyword evidence="2 8" id="KW-0808">Transferase</keyword>
<dbReference type="PANTHER" id="PTHR10196">
    <property type="entry name" value="SUGAR KINASE"/>
    <property type="match status" value="1"/>
</dbReference>
<evidence type="ECO:0000256" key="3">
    <source>
        <dbReference type="ARBA" id="ARBA00022741"/>
    </source>
</evidence>
<dbReference type="Gene3D" id="3.30.420.40">
    <property type="match status" value="2"/>
</dbReference>
<dbReference type="CDD" id="cd07769">
    <property type="entry name" value="ASKHA_NBD_FGGY_GK"/>
    <property type="match status" value="1"/>
</dbReference>
<dbReference type="PROSITE" id="PS00933">
    <property type="entry name" value="FGGY_KINASES_1"/>
    <property type="match status" value="1"/>
</dbReference>
<comment type="caution">
    <text evidence="11">The sequence shown here is derived from an EMBL/GenBank/DDBJ whole genome shotgun (WGS) entry which is preliminary data.</text>
</comment>
<organism evidence="11 12">
    <name type="scientific">Clostridium paraputrificum</name>
    <dbReference type="NCBI Taxonomy" id="29363"/>
    <lineage>
        <taxon>Bacteria</taxon>
        <taxon>Bacillati</taxon>
        <taxon>Bacillota</taxon>
        <taxon>Clostridia</taxon>
        <taxon>Eubacteriales</taxon>
        <taxon>Clostridiaceae</taxon>
        <taxon>Clostridium</taxon>
    </lineage>
</organism>
<name>A0A174REE5_9CLOT</name>
<dbReference type="InterPro" id="IPR018485">
    <property type="entry name" value="FGGY_C"/>
</dbReference>
<dbReference type="NCBIfam" id="TIGR01311">
    <property type="entry name" value="glycerol_kin"/>
    <property type="match status" value="1"/>
</dbReference>
<dbReference type="GO" id="GO:0005524">
    <property type="term" value="F:ATP binding"/>
    <property type="evidence" value="ECO:0007669"/>
    <property type="project" value="UniProtKB-KW"/>
</dbReference>
<dbReference type="SUPFAM" id="SSF53067">
    <property type="entry name" value="Actin-like ATPase domain"/>
    <property type="match status" value="2"/>
</dbReference>
<dbReference type="GO" id="GO:0019563">
    <property type="term" value="P:glycerol catabolic process"/>
    <property type="evidence" value="ECO:0007669"/>
    <property type="project" value="TreeGrafter"/>
</dbReference>
<keyword evidence="4 8" id="KW-0418">Kinase</keyword>
<sequence length="499" mass="55975">MKKYIIAIDQSTAGSKALLVNKEGKILYKCSKKHNQIYPKRDYVEHNPIEIYENVISLLKELIEKNSLKGEEISSLSITNQRETVVVWDKVTGKPVHNAIVWQCRRTTKICEEIKDLGLEEKIKEKTGLVLDPYFSATKVKWILDNVEGAKEKVEKGELLLGTIESWLIWKLTYGKAHVSDYTNASRTMLLNINSLSWDKELMKIFNITQEMLPKLKNCDDIFGYTNIEGVVDVEIPICGVIGDSQGALFGQRAFEKGMVKATFGTGCSVLMNTGSKLMKSENGLVSALGWKTKDGANYALEGIIHSNGDTLNWLKDNLNMFSNFSEFQEGIESLDSNEGVYLVPAFLGLGYPYWSHNAKASIVGLSRSSDKRHIMRAALESIAYQINAVVREMSKESQIEIKELKGDGGATTNKFLMQFLCDLLDIKVIRSSVEELSAMGAVYLGGLGTGFWESIDEIKNLDRGEDEFLSKIDEANRKELCKGWDNAVESVLFMYKSN</sequence>
<evidence type="ECO:0000256" key="1">
    <source>
        <dbReference type="ARBA" id="ARBA00009156"/>
    </source>
</evidence>
<dbReference type="InterPro" id="IPR000577">
    <property type="entry name" value="Carb_kinase_FGGY"/>
</dbReference>
<dbReference type="InterPro" id="IPR018484">
    <property type="entry name" value="FGGY_N"/>
</dbReference>
<dbReference type="PROSITE" id="PS00445">
    <property type="entry name" value="FGGY_KINASES_2"/>
    <property type="match status" value="1"/>
</dbReference>
<dbReference type="GO" id="GO:0006072">
    <property type="term" value="P:glycerol-3-phosphate metabolic process"/>
    <property type="evidence" value="ECO:0007669"/>
    <property type="project" value="InterPro"/>
</dbReference>
<feature type="domain" description="Carbohydrate kinase FGGY N-terminal" evidence="9">
    <location>
        <begin position="4"/>
        <end position="251"/>
    </location>
</feature>
<evidence type="ECO:0000259" key="9">
    <source>
        <dbReference type="Pfam" id="PF00370"/>
    </source>
</evidence>
<protein>
    <recommendedName>
        <fullName evidence="7">ATP:glycerol 3-phosphotransferase</fullName>
    </recommendedName>
</protein>
<evidence type="ECO:0000256" key="4">
    <source>
        <dbReference type="ARBA" id="ARBA00022777"/>
    </source>
</evidence>
<dbReference type="AlphaFoldDB" id="A0A174REE5"/>
<dbReference type="GO" id="GO:0005829">
    <property type="term" value="C:cytosol"/>
    <property type="evidence" value="ECO:0007669"/>
    <property type="project" value="TreeGrafter"/>
</dbReference>
<proteinExistence type="inferred from homology"/>
<accession>A0A174REE5</accession>
<dbReference type="FunFam" id="3.30.420.40:FF:000008">
    <property type="entry name" value="Glycerol kinase"/>
    <property type="match status" value="1"/>
</dbReference>
<dbReference type="Proteomes" id="UP000092714">
    <property type="component" value="Unassembled WGS sequence"/>
</dbReference>
<dbReference type="EMBL" id="MAPZ01000009">
    <property type="protein sequence ID" value="OBY12447.1"/>
    <property type="molecule type" value="Genomic_DNA"/>
</dbReference>
<gene>
    <name evidence="11" type="ORF">CP373A1_02300</name>
</gene>
<evidence type="ECO:0000259" key="10">
    <source>
        <dbReference type="Pfam" id="PF02782"/>
    </source>
</evidence>
<dbReference type="Pfam" id="PF00370">
    <property type="entry name" value="FGGY_N"/>
    <property type="match status" value="1"/>
</dbReference>
<evidence type="ECO:0000256" key="5">
    <source>
        <dbReference type="ARBA" id="ARBA00022798"/>
    </source>
</evidence>
<evidence type="ECO:0000313" key="12">
    <source>
        <dbReference type="Proteomes" id="UP000092714"/>
    </source>
</evidence>
<dbReference type="eggNOG" id="COG0554">
    <property type="taxonomic scope" value="Bacteria"/>
</dbReference>
<evidence type="ECO:0000256" key="8">
    <source>
        <dbReference type="RuleBase" id="RU003733"/>
    </source>
</evidence>
<keyword evidence="12" id="KW-1185">Reference proteome</keyword>
<evidence type="ECO:0000256" key="2">
    <source>
        <dbReference type="ARBA" id="ARBA00022679"/>
    </source>
</evidence>
<dbReference type="NCBIfam" id="NF000756">
    <property type="entry name" value="PRK00047.1"/>
    <property type="match status" value="1"/>
</dbReference>
<keyword evidence="3" id="KW-0547">Nucleotide-binding</keyword>